<accession>A0AAV7WGT2</accession>
<dbReference type="Proteomes" id="UP001066276">
    <property type="component" value="Chromosome 1_1"/>
</dbReference>
<sequence length="94" mass="10277">MKESAGTYANAVLHLFTCSYESQAHASVHPVSLGLWRRRYAPFITESKQAPLQRLVFCEAQESSTSGAAGRLRASLLGGPLDPGSLVRGTKHYW</sequence>
<protein>
    <submittedName>
        <fullName evidence="1">Uncharacterized protein</fullName>
    </submittedName>
</protein>
<dbReference type="AlphaFoldDB" id="A0AAV7WGT2"/>
<dbReference type="EMBL" id="JANPWB010000001">
    <property type="protein sequence ID" value="KAJ1213258.1"/>
    <property type="molecule type" value="Genomic_DNA"/>
</dbReference>
<name>A0AAV7WGT2_PLEWA</name>
<evidence type="ECO:0000313" key="1">
    <source>
        <dbReference type="EMBL" id="KAJ1213258.1"/>
    </source>
</evidence>
<proteinExistence type="predicted"/>
<evidence type="ECO:0000313" key="2">
    <source>
        <dbReference type="Proteomes" id="UP001066276"/>
    </source>
</evidence>
<comment type="caution">
    <text evidence="1">The sequence shown here is derived from an EMBL/GenBank/DDBJ whole genome shotgun (WGS) entry which is preliminary data.</text>
</comment>
<organism evidence="1 2">
    <name type="scientific">Pleurodeles waltl</name>
    <name type="common">Iberian ribbed newt</name>
    <dbReference type="NCBI Taxonomy" id="8319"/>
    <lineage>
        <taxon>Eukaryota</taxon>
        <taxon>Metazoa</taxon>
        <taxon>Chordata</taxon>
        <taxon>Craniata</taxon>
        <taxon>Vertebrata</taxon>
        <taxon>Euteleostomi</taxon>
        <taxon>Amphibia</taxon>
        <taxon>Batrachia</taxon>
        <taxon>Caudata</taxon>
        <taxon>Salamandroidea</taxon>
        <taxon>Salamandridae</taxon>
        <taxon>Pleurodelinae</taxon>
        <taxon>Pleurodeles</taxon>
    </lineage>
</organism>
<gene>
    <name evidence="1" type="ORF">NDU88_000896</name>
</gene>
<keyword evidence="2" id="KW-1185">Reference proteome</keyword>
<reference evidence="1" key="1">
    <citation type="journal article" date="2022" name="bioRxiv">
        <title>Sequencing and chromosome-scale assembly of the giantPleurodeles waltlgenome.</title>
        <authorList>
            <person name="Brown T."/>
            <person name="Elewa A."/>
            <person name="Iarovenko S."/>
            <person name="Subramanian E."/>
            <person name="Araus A.J."/>
            <person name="Petzold A."/>
            <person name="Susuki M."/>
            <person name="Suzuki K.-i.T."/>
            <person name="Hayashi T."/>
            <person name="Toyoda A."/>
            <person name="Oliveira C."/>
            <person name="Osipova E."/>
            <person name="Leigh N.D."/>
            <person name="Simon A."/>
            <person name="Yun M.H."/>
        </authorList>
    </citation>
    <scope>NUCLEOTIDE SEQUENCE</scope>
    <source>
        <strain evidence="1">20211129_DDA</strain>
        <tissue evidence="1">Liver</tissue>
    </source>
</reference>